<dbReference type="SUPFAM" id="SSF50129">
    <property type="entry name" value="GroES-like"/>
    <property type="match status" value="1"/>
</dbReference>
<dbReference type="FunFam" id="3.40.50.720:FF:000022">
    <property type="entry name" value="Cinnamyl alcohol dehydrogenase"/>
    <property type="match status" value="1"/>
</dbReference>
<dbReference type="PANTHER" id="PTHR42683">
    <property type="entry name" value="ALDEHYDE REDUCTASE"/>
    <property type="match status" value="1"/>
</dbReference>
<keyword evidence="9" id="KW-1185">Reference proteome</keyword>
<evidence type="ECO:0000313" key="9">
    <source>
        <dbReference type="Proteomes" id="UP000006671"/>
    </source>
</evidence>
<sequence>MSKQLMKPITVKGYAVAEPTETQKFLLKPIEQQVNSLGENDIFVDIIASSICYGAFHHVGNIPGHEIVGIVRHVGERVEKDGKIAVGMRVGMGWNYSSCLECGSCKHHFENLCDSSKPFMNAPIGGGFQNGVVWDSRFVYPIPEKLKSVDAAPLFCAGAAVFSPLKLYRESPYSKPNEFKVAVLGLGGLGHLALQFASKMGFHVTALSTSANKEEECRLFGANDFHVHTNENSVKQLNSNFDLILNCVSTDIDTDKFVKMLKPFGKLAIIGVPSSGSIKAGAFAMIMKNRSIVGSGGASNDQIREMLNFAAEHNIKPQIELSSLEKVNEAMEKVVKNQARYRIVMVVDKEIVDKENQ</sequence>
<keyword evidence="2 5" id="KW-0479">Metal-binding</keyword>
<evidence type="ECO:0000259" key="6">
    <source>
        <dbReference type="Pfam" id="PF00107"/>
    </source>
</evidence>
<evidence type="ECO:0000259" key="7">
    <source>
        <dbReference type="Pfam" id="PF08240"/>
    </source>
</evidence>
<evidence type="ECO:0000256" key="2">
    <source>
        <dbReference type="ARBA" id="ARBA00022723"/>
    </source>
</evidence>
<comment type="cofactor">
    <cofactor evidence="1 5">
        <name>Zn(2+)</name>
        <dbReference type="ChEBI" id="CHEBI:29105"/>
    </cofactor>
</comment>
<evidence type="ECO:0000256" key="5">
    <source>
        <dbReference type="RuleBase" id="RU361277"/>
    </source>
</evidence>
<evidence type="ECO:0000256" key="1">
    <source>
        <dbReference type="ARBA" id="ARBA00001947"/>
    </source>
</evidence>
<comment type="similarity">
    <text evidence="5">Belongs to the zinc-containing alcohol dehydrogenase family.</text>
</comment>
<dbReference type="InterPro" id="IPR002328">
    <property type="entry name" value="ADH_Zn_CS"/>
</dbReference>
<dbReference type="EMBL" id="GG738888">
    <property type="protein sequence ID" value="EFC41022.1"/>
    <property type="molecule type" value="Genomic_DNA"/>
</dbReference>
<feature type="domain" description="Alcohol dehydrogenase-like C-terminal" evidence="6">
    <location>
        <begin position="188"/>
        <end position="311"/>
    </location>
</feature>
<dbReference type="GO" id="GO:0016616">
    <property type="term" value="F:oxidoreductase activity, acting on the CH-OH group of donors, NAD or NADP as acceptor"/>
    <property type="evidence" value="ECO:0007669"/>
    <property type="project" value="InterPro"/>
</dbReference>
<gene>
    <name evidence="8" type="ORF">NAEGRDRAFT_71114</name>
</gene>
<evidence type="ECO:0000256" key="3">
    <source>
        <dbReference type="ARBA" id="ARBA00022833"/>
    </source>
</evidence>
<dbReference type="Pfam" id="PF08240">
    <property type="entry name" value="ADH_N"/>
    <property type="match status" value="1"/>
</dbReference>
<dbReference type="InterPro" id="IPR011032">
    <property type="entry name" value="GroES-like_sf"/>
</dbReference>
<dbReference type="CDD" id="cd05283">
    <property type="entry name" value="CAD1"/>
    <property type="match status" value="1"/>
</dbReference>
<dbReference type="Gene3D" id="3.90.180.10">
    <property type="entry name" value="Medium-chain alcohol dehydrogenases, catalytic domain"/>
    <property type="match status" value="1"/>
</dbReference>
<reference evidence="8 9" key="1">
    <citation type="journal article" date="2010" name="Cell">
        <title>The genome of Naegleria gruberi illuminates early eukaryotic versatility.</title>
        <authorList>
            <person name="Fritz-Laylin L.K."/>
            <person name="Prochnik S.E."/>
            <person name="Ginger M.L."/>
            <person name="Dacks J.B."/>
            <person name="Carpenter M.L."/>
            <person name="Field M.C."/>
            <person name="Kuo A."/>
            <person name="Paredez A."/>
            <person name="Chapman J."/>
            <person name="Pham J."/>
            <person name="Shu S."/>
            <person name="Neupane R."/>
            <person name="Cipriano M."/>
            <person name="Mancuso J."/>
            <person name="Tu H."/>
            <person name="Salamov A."/>
            <person name="Lindquist E."/>
            <person name="Shapiro H."/>
            <person name="Lucas S."/>
            <person name="Grigoriev I.V."/>
            <person name="Cande W.Z."/>
            <person name="Fulton C."/>
            <person name="Rokhsar D.S."/>
            <person name="Dawson S.C."/>
        </authorList>
    </citation>
    <scope>NUCLEOTIDE SEQUENCE [LARGE SCALE GENOMIC DNA]</scope>
    <source>
        <strain evidence="8 9">NEG-M</strain>
    </source>
</reference>
<dbReference type="InterPro" id="IPR047109">
    <property type="entry name" value="CAD-like"/>
</dbReference>
<dbReference type="FunCoup" id="D2VQ01">
    <property type="interactions" value="205"/>
</dbReference>
<name>D2VQ01_NAEGR</name>
<dbReference type="Gene3D" id="3.40.50.720">
    <property type="entry name" value="NAD(P)-binding Rossmann-like Domain"/>
    <property type="match status" value="1"/>
</dbReference>
<dbReference type="InterPro" id="IPR013149">
    <property type="entry name" value="ADH-like_C"/>
</dbReference>
<dbReference type="OMA" id="RNEWGIA"/>
<dbReference type="RefSeq" id="XP_002673766.1">
    <property type="nucleotide sequence ID" value="XM_002673720.1"/>
</dbReference>
<dbReference type="VEuPathDB" id="AmoebaDB:NAEGRDRAFT_71114"/>
<dbReference type="GO" id="GO:0008270">
    <property type="term" value="F:zinc ion binding"/>
    <property type="evidence" value="ECO:0007669"/>
    <property type="project" value="InterPro"/>
</dbReference>
<dbReference type="Pfam" id="PF00107">
    <property type="entry name" value="ADH_zinc_N"/>
    <property type="match status" value="1"/>
</dbReference>
<dbReference type="InterPro" id="IPR013154">
    <property type="entry name" value="ADH-like_N"/>
</dbReference>
<protein>
    <submittedName>
        <fullName evidence="8">Predicted protein</fullName>
    </submittedName>
</protein>
<proteinExistence type="inferred from homology"/>
<feature type="domain" description="Alcohol dehydrogenase-like N-terminal" evidence="7">
    <location>
        <begin position="39"/>
        <end position="144"/>
    </location>
</feature>
<dbReference type="STRING" id="5762.D2VQ01"/>
<evidence type="ECO:0000313" key="8">
    <source>
        <dbReference type="EMBL" id="EFC41022.1"/>
    </source>
</evidence>
<organism evidence="9">
    <name type="scientific">Naegleria gruberi</name>
    <name type="common">Amoeba</name>
    <dbReference type="NCBI Taxonomy" id="5762"/>
    <lineage>
        <taxon>Eukaryota</taxon>
        <taxon>Discoba</taxon>
        <taxon>Heterolobosea</taxon>
        <taxon>Tetramitia</taxon>
        <taxon>Eutetramitia</taxon>
        <taxon>Vahlkampfiidae</taxon>
        <taxon>Naegleria</taxon>
    </lineage>
</organism>
<dbReference type="SUPFAM" id="SSF51735">
    <property type="entry name" value="NAD(P)-binding Rossmann-fold domains"/>
    <property type="match status" value="1"/>
</dbReference>
<evidence type="ECO:0000256" key="4">
    <source>
        <dbReference type="ARBA" id="ARBA00023002"/>
    </source>
</evidence>
<dbReference type="AlphaFoldDB" id="D2VQ01"/>
<dbReference type="OrthoDB" id="1879366at2759"/>
<dbReference type="InParanoid" id="D2VQ01"/>
<dbReference type="InterPro" id="IPR036291">
    <property type="entry name" value="NAD(P)-bd_dom_sf"/>
</dbReference>
<dbReference type="PROSITE" id="PS00059">
    <property type="entry name" value="ADH_ZINC"/>
    <property type="match status" value="1"/>
</dbReference>
<dbReference type="eggNOG" id="KOG0023">
    <property type="taxonomic scope" value="Eukaryota"/>
</dbReference>
<dbReference type="Proteomes" id="UP000006671">
    <property type="component" value="Unassembled WGS sequence"/>
</dbReference>
<dbReference type="KEGG" id="ngr:NAEGRDRAFT_71114"/>
<keyword evidence="4" id="KW-0560">Oxidoreductase</keyword>
<dbReference type="GeneID" id="8855666"/>
<keyword evidence="3 5" id="KW-0862">Zinc</keyword>
<accession>D2VQ01</accession>